<protein>
    <recommendedName>
        <fullName evidence="2">Myo-inositol-1-phosphate synthase GAPDH-like domain-containing protein</fullName>
    </recommendedName>
</protein>
<dbReference type="AlphaFoldDB" id="E7C6H7"/>
<dbReference type="InterPro" id="IPR052199">
    <property type="entry name" value="MIPS"/>
</dbReference>
<proteinExistence type="inferred from homology"/>
<comment type="similarity">
    <text evidence="1">Belongs to the myo-inositol 1-phosphate synthase family.</text>
</comment>
<sequence>MKKVKLAVVGVGNCASSLIQGIEYYKHHHNEHSDGIMQPNINGWRPQDIEIVAAFDVDKRKIGLPIEKAIFAEPNCTTVFQKFIPVNGVRVKMGQLLDGVADHMAEYPNSQSFRVAQEDPVNVVEELKSSGAEVLVCYLPVGSQKAVEFYANACLQAKVAMVNCVPVFIASDKKWANNFTQAGVPIIGDDIKSQVGATIVHRVLARLFNDRGCKISRTYQLNTGGNTDFLNMLERSRLKYKKISKTESVQSQLDVPLDTNQIHIGPSDYVPWQKDNKVAFIRIEGKGFGGAPIDLEMRLSVQDSPNSAGVVIDAIRCVALARERGLAGPLNSASSYYMKTPPAQYRDHIARELTNEFIMGENIQVNNNKIN</sequence>
<dbReference type="SUPFAM" id="SSF51735">
    <property type="entry name" value="NAD(P)-binding Rossmann-fold domains"/>
    <property type="match status" value="1"/>
</dbReference>
<dbReference type="PANTHER" id="PTHR43125:SF1">
    <property type="entry name" value="INOSITOL-3-PHOSPHATE SYNTHASE"/>
    <property type="match status" value="1"/>
</dbReference>
<name>E7C6H7_9BACT</name>
<dbReference type="SUPFAM" id="SSF55347">
    <property type="entry name" value="Glyceraldehyde-3-phosphate dehydrogenase-like, C-terminal domain"/>
    <property type="match status" value="1"/>
</dbReference>
<feature type="domain" description="Myo-inositol-1-phosphate synthase GAPDH-like" evidence="2">
    <location>
        <begin position="196"/>
        <end position="304"/>
    </location>
</feature>
<evidence type="ECO:0000256" key="1">
    <source>
        <dbReference type="ARBA" id="ARBA00010813"/>
    </source>
</evidence>
<dbReference type="InterPro" id="IPR013021">
    <property type="entry name" value="Myo-inos-1-P_Synthase_GAPDH"/>
</dbReference>
<dbReference type="EMBL" id="GU568004">
    <property type="protein sequence ID" value="ADI23051.1"/>
    <property type="molecule type" value="Genomic_DNA"/>
</dbReference>
<dbReference type="GO" id="GO:0008654">
    <property type="term" value="P:phospholipid biosynthetic process"/>
    <property type="evidence" value="ECO:0007669"/>
    <property type="project" value="InterPro"/>
</dbReference>
<dbReference type="Gene3D" id="3.30.360.10">
    <property type="entry name" value="Dihydrodipicolinate Reductase, domain 2"/>
    <property type="match status" value="1"/>
</dbReference>
<evidence type="ECO:0000313" key="3">
    <source>
        <dbReference type="EMBL" id="ADI23051.1"/>
    </source>
</evidence>
<dbReference type="Pfam" id="PF01658">
    <property type="entry name" value="Inos-1-P_synth"/>
    <property type="match status" value="1"/>
</dbReference>
<dbReference type="GO" id="GO:0004512">
    <property type="term" value="F:inositol-3-phosphate synthase activity"/>
    <property type="evidence" value="ECO:0007669"/>
    <property type="project" value="InterPro"/>
</dbReference>
<dbReference type="InterPro" id="IPR036291">
    <property type="entry name" value="NAD(P)-bd_dom_sf"/>
</dbReference>
<dbReference type="Gene3D" id="3.40.50.720">
    <property type="entry name" value="NAD(P)-binding Rossmann-like Domain"/>
    <property type="match status" value="1"/>
</dbReference>
<dbReference type="PANTHER" id="PTHR43125">
    <property type="entry name" value="INOSITOL-3-PHOSPHATE SYNTHASE"/>
    <property type="match status" value="1"/>
</dbReference>
<evidence type="ECO:0000259" key="2">
    <source>
        <dbReference type="Pfam" id="PF01658"/>
    </source>
</evidence>
<accession>E7C6H7</accession>
<dbReference type="PIRSF" id="PIRSF015578">
    <property type="entry name" value="Myoinos-ppht_syn"/>
    <property type="match status" value="1"/>
</dbReference>
<organism evidence="3">
    <name type="scientific">uncultured Planctomycetales bacterium HF0770_03I01</name>
    <dbReference type="NCBI Taxonomy" id="723609"/>
    <lineage>
        <taxon>Bacteria</taxon>
        <taxon>Pseudomonadati</taxon>
        <taxon>Planctomycetota</taxon>
        <taxon>Planctomycetia</taxon>
        <taxon>Planctomycetales</taxon>
        <taxon>environmental samples</taxon>
    </lineage>
</organism>
<dbReference type="GO" id="GO:0006021">
    <property type="term" value="P:inositol biosynthetic process"/>
    <property type="evidence" value="ECO:0007669"/>
    <property type="project" value="InterPro"/>
</dbReference>
<reference evidence="3" key="1">
    <citation type="submission" date="2010-01" db="EMBL/GenBank/DDBJ databases">
        <title>Genome fragments of uncultured bacteria from the North Pacific subtropical Gyre.</title>
        <authorList>
            <person name="Pham V.D."/>
            <person name="Delong E.F."/>
        </authorList>
    </citation>
    <scope>NUCLEOTIDE SEQUENCE</scope>
</reference>
<dbReference type="InterPro" id="IPR002587">
    <property type="entry name" value="Myo-inos-1-P_Synthase"/>
</dbReference>